<sequence length="123" mass="14348">MAEVLWHELVTQKDSADARDSSGNTFEYLASIKRVNVKTNKGCSFQMDRMTRNNLHRVTRNTAFYFGVFSDHLVLAKIWKVEILVVLAEVERQLDRCKNDIAHVNFLLRWLEDQGERVFAANF</sequence>
<dbReference type="InterPro" id="IPR038402">
    <property type="entry name" value="PvuII_sf"/>
</dbReference>
<protein>
    <submittedName>
        <fullName evidence="1">Uncharacterized protein</fullName>
    </submittedName>
</protein>
<evidence type="ECO:0000313" key="1">
    <source>
        <dbReference type="EMBL" id="SVA64583.1"/>
    </source>
</evidence>
<dbReference type="Gene3D" id="3.40.210.10">
    <property type="entry name" value="PVUII Endonuclease, subunit A"/>
    <property type="match status" value="1"/>
</dbReference>
<proteinExistence type="predicted"/>
<dbReference type="AlphaFoldDB" id="A0A381XJX1"/>
<organism evidence="1">
    <name type="scientific">marine metagenome</name>
    <dbReference type="NCBI Taxonomy" id="408172"/>
    <lineage>
        <taxon>unclassified sequences</taxon>
        <taxon>metagenomes</taxon>
        <taxon>ecological metagenomes</taxon>
    </lineage>
</organism>
<dbReference type="EMBL" id="UINC01015316">
    <property type="protein sequence ID" value="SVA64583.1"/>
    <property type="molecule type" value="Genomic_DNA"/>
</dbReference>
<accession>A0A381XJX1</accession>
<reference evidence="1" key="1">
    <citation type="submission" date="2018-05" db="EMBL/GenBank/DDBJ databases">
        <authorList>
            <person name="Lanie J.A."/>
            <person name="Ng W.-L."/>
            <person name="Kazmierczak K.M."/>
            <person name="Andrzejewski T.M."/>
            <person name="Davidsen T.M."/>
            <person name="Wayne K.J."/>
            <person name="Tettelin H."/>
            <person name="Glass J.I."/>
            <person name="Rusch D."/>
            <person name="Podicherti R."/>
            <person name="Tsui H.-C.T."/>
            <person name="Winkler M.E."/>
        </authorList>
    </citation>
    <scope>NUCLEOTIDE SEQUENCE</scope>
</reference>
<gene>
    <name evidence="1" type="ORF">METZ01_LOCUS117437</name>
</gene>
<name>A0A381XJX1_9ZZZZ</name>